<sequence>MDYLCVHEPDIHHPVNSSSPASPLLCHPQHAVSQLRSSQYRSALCCTFTTSSVAWISHRHRPCPVTPNTQDVNARAHVTNRLCVDAFTSAAWISHRRRPSPVTPNTQHDDYFLDARRRSSRRPCRARRVDASAVIAAWTPVSGILVSIYGCGQGAVDFTSL</sequence>
<dbReference type="Proteomes" id="UP000320762">
    <property type="component" value="Unassembled WGS sequence"/>
</dbReference>
<accession>A0A550CQW6</accession>
<keyword evidence="2" id="KW-1185">Reference proteome</keyword>
<protein>
    <submittedName>
        <fullName evidence="1">Uncharacterized protein</fullName>
    </submittedName>
</protein>
<comment type="caution">
    <text evidence="1">The sequence shown here is derived from an EMBL/GenBank/DDBJ whole genome shotgun (WGS) entry which is preliminary data.</text>
</comment>
<evidence type="ECO:0000313" key="1">
    <source>
        <dbReference type="EMBL" id="TRM67190.1"/>
    </source>
</evidence>
<gene>
    <name evidence="1" type="ORF">BD626DRAFT_170369</name>
</gene>
<name>A0A550CQW6_9AGAR</name>
<dbReference type="AlphaFoldDB" id="A0A550CQW6"/>
<dbReference type="EMBL" id="VDMD01000003">
    <property type="protein sequence ID" value="TRM67190.1"/>
    <property type="molecule type" value="Genomic_DNA"/>
</dbReference>
<reference evidence="1 2" key="1">
    <citation type="journal article" date="2019" name="New Phytol.">
        <title>Comparative genomics reveals unique wood-decay strategies and fruiting body development in the Schizophyllaceae.</title>
        <authorList>
            <person name="Almasi E."/>
            <person name="Sahu N."/>
            <person name="Krizsan K."/>
            <person name="Balint B."/>
            <person name="Kovacs G.M."/>
            <person name="Kiss B."/>
            <person name="Cseklye J."/>
            <person name="Drula E."/>
            <person name="Henrissat B."/>
            <person name="Nagy I."/>
            <person name="Chovatia M."/>
            <person name="Adam C."/>
            <person name="LaButti K."/>
            <person name="Lipzen A."/>
            <person name="Riley R."/>
            <person name="Grigoriev I.V."/>
            <person name="Nagy L.G."/>
        </authorList>
    </citation>
    <scope>NUCLEOTIDE SEQUENCE [LARGE SCALE GENOMIC DNA]</scope>
    <source>
        <strain evidence="1 2">NL-1724</strain>
    </source>
</reference>
<evidence type="ECO:0000313" key="2">
    <source>
        <dbReference type="Proteomes" id="UP000320762"/>
    </source>
</evidence>
<proteinExistence type="predicted"/>
<organism evidence="1 2">
    <name type="scientific">Schizophyllum amplum</name>
    <dbReference type="NCBI Taxonomy" id="97359"/>
    <lineage>
        <taxon>Eukaryota</taxon>
        <taxon>Fungi</taxon>
        <taxon>Dikarya</taxon>
        <taxon>Basidiomycota</taxon>
        <taxon>Agaricomycotina</taxon>
        <taxon>Agaricomycetes</taxon>
        <taxon>Agaricomycetidae</taxon>
        <taxon>Agaricales</taxon>
        <taxon>Schizophyllaceae</taxon>
        <taxon>Schizophyllum</taxon>
    </lineage>
</organism>